<sequence length="179" mass="20497">MATQEQIEQMLVEQQRQMTSVTNQLTGLTSAVYTQSVAQIVKNFDGEPKQYKDWIKAIEKYRTLTRLGDGDIPRVAYQSCTGPVGDFIRRYLAEKEEAREDPSLVELKPSLTRRFAEINDQHQAFAILRKTKQKHNESVQLYSERLLNLAEDAYPQAGARPVVEQQMMNVFLTGCILTI</sequence>
<evidence type="ECO:0000313" key="1">
    <source>
        <dbReference type="EMBL" id="VDI37075.1"/>
    </source>
</evidence>
<keyword evidence="2" id="KW-1185">Reference proteome</keyword>
<dbReference type="Proteomes" id="UP000596742">
    <property type="component" value="Unassembled WGS sequence"/>
</dbReference>
<gene>
    <name evidence="1" type="ORF">MGAL_10B035081</name>
</gene>
<evidence type="ECO:0008006" key="3">
    <source>
        <dbReference type="Google" id="ProtNLM"/>
    </source>
</evidence>
<protein>
    <recommendedName>
        <fullName evidence="3">Retrotransposon gag domain-containing protein</fullName>
    </recommendedName>
</protein>
<name>A0A8B6EPZ8_MYTGA</name>
<proteinExistence type="predicted"/>
<dbReference type="OrthoDB" id="6071571at2759"/>
<dbReference type="AlphaFoldDB" id="A0A8B6EPZ8"/>
<accession>A0A8B6EPZ8</accession>
<reference evidence="1" key="1">
    <citation type="submission" date="2018-11" db="EMBL/GenBank/DDBJ databases">
        <authorList>
            <person name="Alioto T."/>
            <person name="Alioto T."/>
        </authorList>
    </citation>
    <scope>NUCLEOTIDE SEQUENCE</scope>
</reference>
<dbReference type="EMBL" id="UYJE01005396">
    <property type="protein sequence ID" value="VDI37075.1"/>
    <property type="molecule type" value="Genomic_DNA"/>
</dbReference>
<organism evidence="1 2">
    <name type="scientific">Mytilus galloprovincialis</name>
    <name type="common">Mediterranean mussel</name>
    <dbReference type="NCBI Taxonomy" id="29158"/>
    <lineage>
        <taxon>Eukaryota</taxon>
        <taxon>Metazoa</taxon>
        <taxon>Spiralia</taxon>
        <taxon>Lophotrochozoa</taxon>
        <taxon>Mollusca</taxon>
        <taxon>Bivalvia</taxon>
        <taxon>Autobranchia</taxon>
        <taxon>Pteriomorphia</taxon>
        <taxon>Mytilida</taxon>
        <taxon>Mytiloidea</taxon>
        <taxon>Mytilidae</taxon>
        <taxon>Mytilinae</taxon>
        <taxon>Mytilus</taxon>
    </lineage>
</organism>
<comment type="caution">
    <text evidence="1">The sequence shown here is derived from an EMBL/GenBank/DDBJ whole genome shotgun (WGS) entry which is preliminary data.</text>
</comment>
<evidence type="ECO:0000313" key="2">
    <source>
        <dbReference type="Proteomes" id="UP000596742"/>
    </source>
</evidence>